<proteinExistence type="predicted"/>
<gene>
    <name evidence="3" type="ORF">MECH1_V1_1444</name>
</gene>
<keyword evidence="1" id="KW-0732">Signal</keyword>
<feature type="chain" id="PRO_5046814101" evidence="1">
    <location>
        <begin position="24"/>
        <end position="262"/>
    </location>
</feature>
<keyword evidence="4" id="KW-1185">Reference proteome</keyword>
<dbReference type="NCBIfam" id="TIGR02595">
    <property type="entry name" value="PEP_CTERM"/>
    <property type="match status" value="1"/>
</dbReference>
<evidence type="ECO:0000313" key="3">
    <source>
        <dbReference type="EMBL" id="CAL1240220.1"/>
    </source>
</evidence>
<dbReference type="Proteomes" id="UP001497493">
    <property type="component" value="Chromosome"/>
</dbReference>
<dbReference type="EMBL" id="OZ026884">
    <property type="protein sequence ID" value="CAL1240220.1"/>
    <property type="molecule type" value="Genomic_DNA"/>
</dbReference>
<feature type="signal peptide" evidence="1">
    <location>
        <begin position="1"/>
        <end position="23"/>
    </location>
</feature>
<accession>A0ABP1CAE0</accession>
<reference evidence="3 4" key="1">
    <citation type="submission" date="2024-04" db="EMBL/GenBank/DDBJ databases">
        <authorList>
            <person name="Cremers G."/>
        </authorList>
    </citation>
    <scope>NUCLEOTIDE SEQUENCE [LARGE SCALE GENOMIC DNA]</scope>
    <source>
        <strain evidence="3">MeCH1-AG</strain>
    </source>
</reference>
<dbReference type="RefSeq" id="WP_348759720.1">
    <property type="nucleotide sequence ID" value="NZ_OZ026884.1"/>
</dbReference>
<name>A0ABP1CAE0_9GAMM</name>
<dbReference type="Pfam" id="PF07589">
    <property type="entry name" value="PEP-CTERM"/>
    <property type="match status" value="1"/>
</dbReference>
<protein>
    <submittedName>
        <fullName evidence="3">PEP-CTERM sorting domain-containing protein</fullName>
    </submittedName>
</protein>
<evidence type="ECO:0000259" key="2">
    <source>
        <dbReference type="Pfam" id="PF07589"/>
    </source>
</evidence>
<evidence type="ECO:0000256" key="1">
    <source>
        <dbReference type="SAM" id="SignalP"/>
    </source>
</evidence>
<feature type="domain" description="Ice-binding protein C-terminal" evidence="2">
    <location>
        <begin position="237"/>
        <end position="259"/>
    </location>
</feature>
<organism evidence="3 4">
    <name type="scientific">Candidatus Methylocalor cossyra</name>
    <dbReference type="NCBI Taxonomy" id="3108543"/>
    <lineage>
        <taxon>Bacteria</taxon>
        <taxon>Pseudomonadati</taxon>
        <taxon>Pseudomonadota</taxon>
        <taxon>Gammaproteobacteria</taxon>
        <taxon>Methylococcales</taxon>
        <taxon>Methylococcaceae</taxon>
        <taxon>Candidatus Methylocalor</taxon>
    </lineage>
</organism>
<sequence>MKNTALASLVCAMTLCAAGSVSATPYIVNTALSNIGTAFDNVITGAGSTVFTAKVVFGVNVYNYIDKDGNPATVTVTRPDGSTPSFYGNYGSLSGSTWDIGPFSSPSDPIPGFNSGLTFTFSSPVNAFGFEIGDWATCCWLGTRPAAIQSAYGVPAQGSGLWIAFDGGAATLPANALSDFDNPGFVATGRYENFIGAIDSSGFFSKVTFFGDGFGEVLVAGGTLRFASVPKGSVGGVPEPASLSLLGIGVASLVSLRRRKAA</sequence>
<evidence type="ECO:0000313" key="4">
    <source>
        <dbReference type="Proteomes" id="UP001497493"/>
    </source>
</evidence>
<dbReference type="InterPro" id="IPR013424">
    <property type="entry name" value="Ice-binding_C"/>
</dbReference>